<dbReference type="RefSeq" id="XP_004993673.1">
    <property type="nucleotide sequence ID" value="XM_004993616.1"/>
</dbReference>
<organism evidence="7">
    <name type="scientific">Salpingoeca rosetta (strain ATCC 50818 / BSB-021)</name>
    <dbReference type="NCBI Taxonomy" id="946362"/>
    <lineage>
        <taxon>Eukaryota</taxon>
        <taxon>Choanoflagellata</taxon>
        <taxon>Craspedida</taxon>
        <taxon>Salpingoecidae</taxon>
        <taxon>Salpingoeca</taxon>
    </lineage>
</organism>
<evidence type="ECO:0000256" key="3">
    <source>
        <dbReference type="ARBA" id="ARBA00023157"/>
    </source>
</evidence>
<evidence type="ECO:0000256" key="1">
    <source>
        <dbReference type="ARBA" id="ARBA00022448"/>
    </source>
</evidence>
<dbReference type="PANTHER" id="PTHR45663:SF11">
    <property type="entry name" value="GEO12009P1"/>
    <property type="match status" value="1"/>
</dbReference>
<keyword evidence="3" id="KW-1015">Disulfide bond</keyword>
<dbReference type="SUPFAM" id="SSF52833">
    <property type="entry name" value="Thioredoxin-like"/>
    <property type="match status" value="1"/>
</dbReference>
<keyword evidence="7" id="KW-1185">Reference proteome</keyword>
<dbReference type="FunFam" id="3.40.30.10:FF:000001">
    <property type="entry name" value="Thioredoxin"/>
    <property type="match status" value="1"/>
</dbReference>
<evidence type="ECO:0000259" key="5">
    <source>
        <dbReference type="PROSITE" id="PS51352"/>
    </source>
</evidence>
<dbReference type="CDD" id="cd02947">
    <property type="entry name" value="TRX_family"/>
    <property type="match status" value="1"/>
</dbReference>
<dbReference type="OrthoDB" id="2121326at2759"/>
<dbReference type="PROSITE" id="PS51352">
    <property type="entry name" value="THIOREDOXIN_2"/>
    <property type="match status" value="1"/>
</dbReference>
<dbReference type="AlphaFoldDB" id="F2UAH5"/>
<keyword evidence="4" id="KW-0676">Redox-active center</keyword>
<dbReference type="Pfam" id="PF00085">
    <property type="entry name" value="Thioredoxin"/>
    <property type="match status" value="1"/>
</dbReference>
<accession>F2UAH5</accession>
<name>F2UAH5_SALR5</name>
<keyword evidence="1" id="KW-0813">Transport</keyword>
<dbReference type="EMBL" id="GL832966">
    <property type="protein sequence ID" value="EGD73391.1"/>
    <property type="molecule type" value="Genomic_DNA"/>
</dbReference>
<proteinExistence type="predicted"/>
<evidence type="ECO:0000313" key="6">
    <source>
        <dbReference type="EMBL" id="EGD73391.1"/>
    </source>
</evidence>
<evidence type="ECO:0000313" key="7">
    <source>
        <dbReference type="Proteomes" id="UP000007799"/>
    </source>
</evidence>
<keyword evidence="2" id="KW-0249">Electron transport</keyword>
<dbReference type="Gene3D" id="3.40.30.10">
    <property type="entry name" value="Glutaredoxin"/>
    <property type="match status" value="1"/>
</dbReference>
<dbReference type="FunCoup" id="F2UAH5">
    <property type="interactions" value="733"/>
</dbReference>
<dbReference type="Proteomes" id="UP000007799">
    <property type="component" value="Unassembled WGS sequence"/>
</dbReference>
<dbReference type="PANTHER" id="PTHR45663">
    <property type="entry name" value="GEO12009P1"/>
    <property type="match status" value="1"/>
</dbReference>
<dbReference type="GO" id="GO:0005737">
    <property type="term" value="C:cytoplasm"/>
    <property type="evidence" value="ECO:0007669"/>
    <property type="project" value="TreeGrafter"/>
</dbReference>
<dbReference type="InterPro" id="IPR005746">
    <property type="entry name" value="Thioredoxin"/>
</dbReference>
<dbReference type="InterPro" id="IPR013766">
    <property type="entry name" value="Thioredoxin_domain"/>
</dbReference>
<dbReference type="KEGG" id="sre:PTSG_12256"/>
<feature type="domain" description="Thioredoxin" evidence="5">
    <location>
        <begin position="18"/>
        <end position="131"/>
    </location>
</feature>
<reference evidence="6" key="1">
    <citation type="submission" date="2009-08" db="EMBL/GenBank/DDBJ databases">
        <title>Annotation of Salpingoeca rosetta.</title>
        <authorList>
            <consortium name="The Broad Institute Genome Sequencing Platform"/>
            <person name="Russ C."/>
            <person name="Cuomo C."/>
            <person name="Burger G."/>
            <person name="Gray M.W."/>
            <person name="Holland P.W.H."/>
            <person name="King N."/>
            <person name="Lang F.B.F."/>
            <person name="Roger A.J."/>
            <person name="Ruiz-Trillo I."/>
            <person name="Young S.K."/>
            <person name="Zeng Q."/>
            <person name="Gargeya S."/>
            <person name="Alvarado L."/>
            <person name="Berlin A."/>
            <person name="Chapman S.B."/>
            <person name="Chen Z."/>
            <person name="Freedman E."/>
            <person name="Gellesch M."/>
            <person name="Goldberg J."/>
            <person name="Griggs A."/>
            <person name="Gujja S."/>
            <person name="Heilman E."/>
            <person name="Heiman D."/>
            <person name="Howarth C."/>
            <person name="Mehta T."/>
            <person name="Neiman D."/>
            <person name="Pearson M."/>
            <person name="Roberts A."/>
            <person name="Saif S."/>
            <person name="Shea T."/>
            <person name="Shenoy N."/>
            <person name="Sisk P."/>
            <person name="Stolte C."/>
            <person name="Sykes S."/>
            <person name="White J."/>
            <person name="Yandava C."/>
            <person name="Haas B."/>
            <person name="Nusbaum C."/>
            <person name="Birren B."/>
        </authorList>
    </citation>
    <scope>NUCLEOTIDE SEQUENCE [LARGE SCALE GENOMIC DNA]</scope>
    <source>
        <strain evidence="6">ATCC 50818</strain>
    </source>
</reference>
<dbReference type="GO" id="GO:0015035">
    <property type="term" value="F:protein-disulfide reductase activity"/>
    <property type="evidence" value="ECO:0007669"/>
    <property type="project" value="InterPro"/>
</dbReference>
<protein>
    <submittedName>
        <fullName evidence="6">Thioredoxin</fullName>
    </submittedName>
</protein>
<evidence type="ECO:0000256" key="4">
    <source>
        <dbReference type="ARBA" id="ARBA00023284"/>
    </source>
</evidence>
<gene>
    <name evidence="6" type="ORF">PTSG_12256</name>
</gene>
<dbReference type="eggNOG" id="KOG0910">
    <property type="taxonomic scope" value="Eukaryota"/>
</dbReference>
<dbReference type="STRING" id="946362.F2UAH5"/>
<evidence type="ECO:0000256" key="2">
    <source>
        <dbReference type="ARBA" id="ARBA00022982"/>
    </source>
</evidence>
<dbReference type="PRINTS" id="PR00421">
    <property type="entry name" value="THIOREDOXIN"/>
</dbReference>
<sequence length="132" mass="14057">MATMMVAARRAVRAAVGARRLMSAHSFDITSTADFKSRVLTSDTPVLVDFTAAWCGPCRMLKPILEKAVADQDGKVLLAKVDVDANSELAQEFQIASVPTVLGMKNGAVVNGFMGVQDAAGVNKFIVDLLDE</sequence>
<dbReference type="InParanoid" id="F2UAH5"/>
<dbReference type="OMA" id="QRVDMIN"/>
<dbReference type="InterPro" id="IPR036249">
    <property type="entry name" value="Thioredoxin-like_sf"/>
</dbReference>
<dbReference type="GeneID" id="16074250"/>
<dbReference type="NCBIfam" id="TIGR01068">
    <property type="entry name" value="thioredoxin"/>
    <property type="match status" value="1"/>
</dbReference>
<dbReference type="InterPro" id="IPR017937">
    <property type="entry name" value="Thioredoxin_CS"/>
</dbReference>
<dbReference type="PROSITE" id="PS00194">
    <property type="entry name" value="THIOREDOXIN_1"/>
    <property type="match status" value="1"/>
</dbReference>